<proteinExistence type="predicted"/>
<gene>
    <name evidence="3" type="ORF">DW079_12145</name>
</gene>
<protein>
    <submittedName>
        <fullName evidence="3">Uncharacterized protein</fullName>
    </submittedName>
</protein>
<keyword evidence="2" id="KW-1133">Transmembrane helix</keyword>
<keyword evidence="2" id="KW-0812">Transmembrane</keyword>
<evidence type="ECO:0000256" key="2">
    <source>
        <dbReference type="SAM" id="Phobius"/>
    </source>
</evidence>
<feature type="compositionally biased region" description="Basic and acidic residues" evidence="1">
    <location>
        <begin position="18"/>
        <end position="31"/>
    </location>
</feature>
<sequence length="248" mass="28080">MTEEEKKEFEEFLQWKAEKKKREEEEAERQAKLAAQESIAAEQARVETDIINTPEANEWENEKSKSDKLIQKGIFGLCIIILIALIAILANIDHTPKKEQEPATKENIQKDDESIRIDSIKKANRIDKVKHSIKIIKAYLSAPNSAGGVDAHFIWKNVSDKTIKYLTWSGYPINAVGDAVACEIRGIIESGGKVTGPIKPGATDGRNTYWECLWYNYSAKKLVLTGIDIEYMDGSTIHINKNELKYIR</sequence>
<dbReference type="Proteomes" id="UP000286211">
    <property type="component" value="Unassembled WGS sequence"/>
</dbReference>
<dbReference type="AlphaFoldDB" id="A0A3R6IKH9"/>
<dbReference type="EMBL" id="QRNB01000075">
    <property type="protein sequence ID" value="RHK08840.1"/>
    <property type="molecule type" value="Genomic_DNA"/>
</dbReference>
<name>A0A3R6IKH9_9BACT</name>
<feature type="region of interest" description="Disordered" evidence="1">
    <location>
        <begin position="18"/>
        <end position="38"/>
    </location>
</feature>
<organism evidence="3 4">
    <name type="scientific">Segatella copri</name>
    <dbReference type="NCBI Taxonomy" id="165179"/>
    <lineage>
        <taxon>Bacteria</taxon>
        <taxon>Pseudomonadati</taxon>
        <taxon>Bacteroidota</taxon>
        <taxon>Bacteroidia</taxon>
        <taxon>Bacteroidales</taxon>
        <taxon>Prevotellaceae</taxon>
        <taxon>Segatella</taxon>
    </lineage>
</organism>
<evidence type="ECO:0000313" key="3">
    <source>
        <dbReference type="EMBL" id="RHK08840.1"/>
    </source>
</evidence>
<evidence type="ECO:0000313" key="4">
    <source>
        <dbReference type="Proteomes" id="UP000286211"/>
    </source>
</evidence>
<feature type="transmembrane region" description="Helical" evidence="2">
    <location>
        <begin position="73"/>
        <end position="92"/>
    </location>
</feature>
<keyword evidence="2" id="KW-0472">Membrane</keyword>
<accession>A0A3R6IKH9</accession>
<evidence type="ECO:0000256" key="1">
    <source>
        <dbReference type="SAM" id="MobiDB-lite"/>
    </source>
</evidence>
<comment type="caution">
    <text evidence="3">The sequence shown here is derived from an EMBL/GenBank/DDBJ whole genome shotgun (WGS) entry which is preliminary data.</text>
</comment>
<reference evidence="3 4" key="1">
    <citation type="submission" date="2018-08" db="EMBL/GenBank/DDBJ databases">
        <title>A genome reference for cultivated species of the human gut microbiota.</title>
        <authorList>
            <person name="Zou Y."/>
            <person name="Xue W."/>
            <person name="Luo G."/>
        </authorList>
    </citation>
    <scope>NUCLEOTIDE SEQUENCE [LARGE SCALE GENOMIC DNA]</scope>
    <source>
        <strain evidence="3 4">AF46-2NS</strain>
    </source>
</reference>